<comment type="caution">
    <text evidence="3">The sequence shown here is derived from an EMBL/GenBank/DDBJ whole genome shotgun (WGS) entry which is preliminary data.</text>
</comment>
<gene>
    <name evidence="3" type="ORF">B0I18_11118</name>
</gene>
<evidence type="ECO:0000259" key="2">
    <source>
        <dbReference type="PROSITE" id="PS50026"/>
    </source>
</evidence>
<dbReference type="PROSITE" id="PS01186">
    <property type="entry name" value="EGF_2"/>
    <property type="match status" value="1"/>
</dbReference>
<dbReference type="CDD" id="cd00054">
    <property type="entry name" value="EGF_CA"/>
    <property type="match status" value="1"/>
</dbReference>
<dbReference type="AlphaFoldDB" id="A0A2P8CWW3"/>
<keyword evidence="1" id="KW-0732">Signal</keyword>
<dbReference type="Proteomes" id="UP000240572">
    <property type="component" value="Unassembled WGS sequence"/>
</dbReference>
<reference evidence="3 4" key="1">
    <citation type="submission" date="2018-03" db="EMBL/GenBank/DDBJ databases">
        <title>Genomic Encyclopedia of Type Strains, Phase III (KMG-III): the genomes of soil and plant-associated and newly described type strains.</title>
        <authorList>
            <person name="Whitman W."/>
        </authorList>
    </citation>
    <scope>NUCLEOTIDE SEQUENCE [LARGE SCALE GENOMIC DNA]</scope>
    <source>
        <strain evidence="3 4">CGMCC 1.12700</strain>
    </source>
</reference>
<organism evidence="3 4">
    <name type="scientific">Taibaiella chishuiensis</name>
    <dbReference type="NCBI Taxonomy" id="1434707"/>
    <lineage>
        <taxon>Bacteria</taxon>
        <taxon>Pseudomonadati</taxon>
        <taxon>Bacteroidota</taxon>
        <taxon>Chitinophagia</taxon>
        <taxon>Chitinophagales</taxon>
        <taxon>Chitinophagaceae</taxon>
        <taxon>Taibaiella</taxon>
    </lineage>
</organism>
<feature type="chain" id="PRO_5015132824" description="EGF-like domain-containing protein" evidence="1">
    <location>
        <begin position="18"/>
        <end position="184"/>
    </location>
</feature>
<proteinExistence type="predicted"/>
<dbReference type="InterPro" id="IPR000742">
    <property type="entry name" value="EGF"/>
</dbReference>
<evidence type="ECO:0000313" key="3">
    <source>
        <dbReference type="EMBL" id="PSK89464.1"/>
    </source>
</evidence>
<keyword evidence="4" id="KW-1185">Reference proteome</keyword>
<accession>A0A2P8CWW3</accession>
<dbReference type="SUPFAM" id="SSF57196">
    <property type="entry name" value="EGF/Laminin"/>
    <property type="match status" value="1"/>
</dbReference>
<dbReference type="Gene3D" id="2.10.25.10">
    <property type="entry name" value="Laminin"/>
    <property type="match status" value="1"/>
</dbReference>
<sequence length="184" mass="19791">MRNQMKTFLLTAMGVFALFSTLTITSCSEDKCKTTVCAYGGVCNDDGSCTCPTGYEGERCETVTRSKFKGTWSVTEDGTASSPAQYAVSVEDGGSIDEVKIRNFNNLFNKEVIAKVKGDTIHIPLTTIEVGEDTKTIEGKGYVVPEAFYGLHGKLVVNYRVVSGDGSVNDYGFGGGTNSSIWVK</sequence>
<feature type="domain" description="EGF-like" evidence="2">
    <location>
        <begin position="28"/>
        <end position="61"/>
    </location>
</feature>
<feature type="signal peptide" evidence="1">
    <location>
        <begin position="1"/>
        <end position="17"/>
    </location>
</feature>
<dbReference type="PROSITE" id="PS51257">
    <property type="entry name" value="PROKAR_LIPOPROTEIN"/>
    <property type="match status" value="1"/>
</dbReference>
<dbReference type="PROSITE" id="PS50026">
    <property type="entry name" value="EGF_3"/>
    <property type="match status" value="1"/>
</dbReference>
<name>A0A2P8CWW3_9BACT</name>
<protein>
    <recommendedName>
        <fullName evidence="2">EGF-like domain-containing protein</fullName>
    </recommendedName>
</protein>
<evidence type="ECO:0000313" key="4">
    <source>
        <dbReference type="Proteomes" id="UP000240572"/>
    </source>
</evidence>
<evidence type="ECO:0000256" key="1">
    <source>
        <dbReference type="SAM" id="SignalP"/>
    </source>
</evidence>
<dbReference type="PROSITE" id="PS00022">
    <property type="entry name" value="EGF_1"/>
    <property type="match status" value="1"/>
</dbReference>
<dbReference type="EMBL" id="PYGD01000011">
    <property type="protein sequence ID" value="PSK89464.1"/>
    <property type="molecule type" value="Genomic_DNA"/>
</dbReference>